<accession>A0A396J822</accession>
<name>A0A396J822_MEDTR</name>
<dbReference type="Pfam" id="PF06101">
    <property type="entry name" value="Vps62"/>
    <property type="match status" value="1"/>
</dbReference>
<dbReference type="InterPro" id="IPR009291">
    <property type="entry name" value="Vps62"/>
</dbReference>
<dbReference type="AlphaFoldDB" id="A0A396J822"/>
<gene>
    <name evidence="2" type="ORF">MtrunA17_Chr2g0310081</name>
</gene>
<dbReference type="Gramene" id="rna10478">
    <property type="protein sequence ID" value="RHN74416.1"/>
    <property type="gene ID" value="gene10478"/>
</dbReference>
<dbReference type="EMBL" id="PSQE01000002">
    <property type="protein sequence ID" value="RHN74416.1"/>
    <property type="molecule type" value="Genomic_DNA"/>
</dbReference>
<reference evidence="2" key="1">
    <citation type="journal article" date="2018" name="Nat. Plants">
        <title>Whole-genome landscape of Medicago truncatula symbiotic genes.</title>
        <authorList>
            <person name="Pecrix Y."/>
            <person name="Gamas P."/>
            <person name="Carrere S."/>
        </authorList>
    </citation>
    <scope>NUCLEOTIDE SEQUENCE</scope>
    <source>
        <tissue evidence="2">Leaves</tissue>
    </source>
</reference>
<protein>
    <submittedName>
        <fullName evidence="2">Putative vacuolar protein sorting-associated protein</fullName>
    </submittedName>
</protein>
<proteinExistence type="predicted"/>
<organism evidence="2">
    <name type="scientific">Medicago truncatula</name>
    <name type="common">Barrel medic</name>
    <name type="synonym">Medicago tribuloides</name>
    <dbReference type="NCBI Taxonomy" id="3880"/>
    <lineage>
        <taxon>Eukaryota</taxon>
        <taxon>Viridiplantae</taxon>
        <taxon>Streptophyta</taxon>
        <taxon>Embryophyta</taxon>
        <taxon>Tracheophyta</taxon>
        <taxon>Spermatophyta</taxon>
        <taxon>Magnoliopsida</taxon>
        <taxon>eudicotyledons</taxon>
        <taxon>Gunneridae</taxon>
        <taxon>Pentapetalae</taxon>
        <taxon>rosids</taxon>
        <taxon>fabids</taxon>
        <taxon>Fabales</taxon>
        <taxon>Fabaceae</taxon>
        <taxon>Papilionoideae</taxon>
        <taxon>50 kb inversion clade</taxon>
        <taxon>NPAAA clade</taxon>
        <taxon>Hologalegina</taxon>
        <taxon>IRL clade</taxon>
        <taxon>Trifolieae</taxon>
        <taxon>Medicago</taxon>
    </lineage>
</organism>
<evidence type="ECO:0000313" key="2">
    <source>
        <dbReference type="EMBL" id="RHN74416.1"/>
    </source>
</evidence>
<dbReference type="PANTHER" id="PTHR48152">
    <property type="entry name" value="F1C9.34 PROTEIN"/>
    <property type="match status" value="1"/>
</dbReference>
<dbReference type="Proteomes" id="UP000265566">
    <property type="component" value="Chromosome 2"/>
</dbReference>
<comment type="caution">
    <text evidence="2">The sequence shown here is derived from an EMBL/GenBank/DDBJ whole genome shotgun (WGS) entry which is preliminary data.</text>
</comment>
<feature type="region of interest" description="Disordered" evidence="1">
    <location>
        <begin position="559"/>
        <end position="579"/>
    </location>
</feature>
<evidence type="ECO:0000256" key="1">
    <source>
        <dbReference type="SAM" id="MobiDB-lite"/>
    </source>
</evidence>
<sequence>MIVKVYASCIRCFSIYNDQLVTHLPHTAFNLLSKVSSIMGNSSSSSNQKKPLPIDTTFKLPANIPSWPQGGGFGNGIIDLGELKVSQISTFNKIWTTLEGGQGDLGATFFEPTGIPQGFFTLGHYSQPNNKPLFGWVLVAKDESNGALKKPIDYTLVWSSKSEKIKQDKDGYIWLPIAPNGYSPLGHIVTTTPEKPSLDRIQCVRSDLTDQCEINSWIWGKDKKIDEKGFNVHYVRPINRGIEAPSVLVGTFLAHVGEITNTPLPISCLKNINFMNFSSMPNLPQIKALAQAYSPFMYLHPNEKFQPCSIKWYFTNGALLYKKGEESNPMEIDPLGSNLPQGGSNDGAYWLDLPKDKDNRERVKKGDFKNCQGYFHVKPIFGGTFTDLAMWIFYPFNGPGTLKVGLIDNISLGKIGEHIGDWEHVTLRVSNFNGELKRVYFSQHSNGQWVDSSEVEFQSGNKPVAYSSLNGHAIYPKAGLVLQGTSDIGIKNETKKSDLVIDFGVNFEIVSGEYLGNQIVEPGWVNFFRQWGPKITYNLGDELEKLEKVVPGLKLPNELIGEEGPTGPKQKRNWVGDEI</sequence>
<dbReference type="PANTHER" id="PTHR48152:SF3">
    <property type="entry name" value="DUF946 FAMILY PROTEIN (DUF946)"/>
    <property type="match status" value="1"/>
</dbReference>